<dbReference type="InterPro" id="IPR027417">
    <property type="entry name" value="P-loop_NTPase"/>
</dbReference>
<dbReference type="Gene3D" id="3.40.50.300">
    <property type="entry name" value="P-loop containing nucleotide triphosphate hydrolases"/>
    <property type="match status" value="1"/>
</dbReference>
<dbReference type="Proteomes" id="UP001595729">
    <property type="component" value="Unassembled WGS sequence"/>
</dbReference>
<gene>
    <name evidence="2" type="ORF">ACFOPI_14815</name>
</gene>
<dbReference type="Pfam" id="PF07693">
    <property type="entry name" value="KAP_NTPase"/>
    <property type="match status" value="1"/>
</dbReference>
<dbReference type="RefSeq" id="WP_382175220.1">
    <property type="nucleotide sequence ID" value="NZ_JBHRXX010000007.1"/>
</dbReference>
<comment type="caution">
    <text evidence="2">The sequence shown here is derived from an EMBL/GenBank/DDBJ whole genome shotgun (WGS) entry which is preliminary data.</text>
</comment>
<accession>A0ABV7W4Z2</accession>
<evidence type="ECO:0000313" key="3">
    <source>
        <dbReference type="Proteomes" id="UP001595729"/>
    </source>
</evidence>
<dbReference type="InterPro" id="IPR011646">
    <property type="entry name" value="KAP_P-loop"/>
</dbReference>
<name>A0ABV7W4Z2_9BURK</name>
<dbReference type="EMBL" id="JBHRXX010000007">
    <property type="protein sequence ID" value="MFC3684873.1"/>
    <property type="molecule type" value="Genomic_DNA"/>
</dbReference>
<dbReference type="SUPFAM" id="SSF52540">
    <property type="entry name" value="P-loop containing nucleoside triphosphate hydrolases"/>
    <property type="match status" value="1"/>
</dbReference>
<keyword evidence="3" id="KW-1185">Reference proteome</keyword>
<evidence type="ECO:0000313" key="2">
    <source>
        <dbReference type="EMBL" id="MFC3684873.1"/>
    </source>
</evidence>
<organism evidence="2 3">
    <name type="scientific">Hydrogenophaga luteola</name>
    <dbReference type="NCBI Taxonomy" id="1591122"/>
    <lineage>
        <taxon>Bacteria</taxon>
        <taxon>Pseudomonadati</taxon>
        <taxon>Pseudomonadota</taxon>
        <taxon>Betaproteobacteria</taxon>
        <taxon>Burkholderiales</taxon>
        <taxon>Comamonadaceae</taxon>
        <taxon>Hydrogenophaga</taxon>
    </lineage>
</organism>
<sequence>MSETPKSESTSQNNEWKNDVLHRKEYAGFLTKYIEGKCTNDKPAIVVALDAPWGSGKTFFVQHWAEDLSNSKRPVIFFNAWENDSADDPTVAFMAELRNGLSPFRENLPLGQSARTVIEEKSKEAIGHLRRALIPVLGVAAKAVLKKTTGIATDEIIDAAIGHDESSMDASDAKELSTEILEKGLDKFFEKALDSHNNRLGSIRYFRQSLEELLALLIKSTDLQGPLYVFIDELDRCRPDYAIRLLEGVKHLFSVRGVAFVVSTNMSQLSKAVSAIYGSNFDGYGYLKRFFDIEFSLPEPSRLSFIELNSKNTVLEQVSGCSGLDPYATSRLETNKFSNIAYIAEAMQLDLRSIRNILSVTEAVVLGLPSNTKIASMWLFFVAATRHRHSTLFELISSPNRNSNDFKELCISVVPKDYTIPSYDRETEDRVDFSLVELLSFFHTISKEPTKETLSKFNKLSREDSYSFPNVLIRELIGFNGIAAKDLHPISQYPALVRLAGHISREAA</sequence>
<reference evidence="3" key="1">
    <citation type="journal article" date="2019" name="Int. J. Syst. Evol. Microbiol.">
        <title>The Global Catalogue of Microorganisms (GCM) 10K type strain sequencing project: providing services to taxonomists for standard genome sequencing and annotation.</title>
        <authorList>
            <consortium name="The Broad Institute Genomics Platform"/>
            <consortium name="The Broad Institute Genome Sequencing Center for Infectious Disease"/>
            <person name="Wu L."/>
            <person name="Ma J."/>
        </authorList>
    </citation>
    <scope>NUCLEOTIDE SEQUENCE [LARGE SCALE GENOMIC DNA]</scope>
    <source>
        <strain evidence="3">KCTC 42501</strain>
    </source>
</reference>
<protein>
    <submittedName>
        <fullName evidence="2">P-loop NTPase fold protein</fullName>
    </submittedName>
</protein>
<evidence type="ECO:0000259" key="1">
    <source>
        <dbReference type="Pfam" id="PF07693"/>
    </source>
</evidence>
<proteinExistence type="predicted"/>
<feature type="domain" description="KAP NTPase" evidence="1">
    <location>
        <begin position="26"/>
        <end position="356"/>
    </location>
</feature>